<dbReference type="RefSeq" id="WP_156218701.1">
    <property type="nucleotide sequence ID" value="NZ_WOFH01000008.1"/>
</dbReference>
<dbReference type="Proteomes" id="UP000432015">
    <property type="component" value="Unassembled WGS sequence"/>
</dbReference>
<organism evidence="3 4">
    <name type="scientific">Actinomadura litoris</name>
    <dbReference type="NCBI Taxonomy" id="2678616"/>
    <lineage>
        <taxon>Bacteria</taxon>
        <taxon>Bacillati</taxon>
        <taxon>Actinomycetota</taxon>
        <taxon>Actinomycetes</taxon>
        <taxon>Streptosporangiales</taxon>
        <taxon>Thermomonosporaceae</taxon>
        <taxon>Actinomadura</taxon>
    </lineage>
</organism>
<feature type="compositionally biased region" description="Basic and acidic residues" evidence="1">
    <location>
        <begin position="524"/>
        <end position="533"/>
    </location>
</feature>
<dbReference type="InterPro" id="IPR011990">
    <property type="entry name" value="TPR-like_helical_dom_sf"/>
</dbReference>
<reference evidence="3 4" key="1">
    <citation type="submission" date="2019-11" db="EMBL/GenBank/DDBJ databases">
        <authorList>
            <person name="Cao P."/>
        </authorList>
    </citation>
    <scope>NUCLEOTIDE SEQUENCE [LARGE SCALE GENOMIC DNA]</scope>
    <source>
        <strain evidence="3 4">NEAU-AAG5</strain>
    </source>
</reference>
<dbReference type="Pfam" id="PF12770">
    <property type="entry name" value="CHAT"/>
    <property type="match status" value="1"/>
</dbReference>
<dbReference type="SMART" id="SM00028">
    <property type="entry name" value="TPR"/>
    <property type="match status" value="7"/>
</dbReference>
<protein>
    <submittedName>
        <fullName evidence="3">CHAT domain-containing protein</fullName>
    </submittedName>
</protein>
<dbReference type="InterPro" id="IPR024983">
    <property type="entry name" value="CHAT_dom"/>
</dbReference>
<evidence type="ECO:0000256" key="1">
    <source>
        <dbReference type="SAM" id="MobiDB-lite"/>
    </source>
</evidence>
<accession>A0A7K1L566</accession>
<evidence type="ECO:0000313" key="3">
    <source>
        <dbReference type="EMBL" id="MUN39558.1"/>
    </source>
</evidence>
<evidence type="ECO:0000313" key="4">
    <source>
        <dbReference type="Proteomes" id="UP000432015"/>
    </source>
</evidence>
<comment type="caution">
    <text evidence="3">The sequence shown here is derived from an EMBL/GenBank/DDBJ whole genome shotgun (WGS) entry which is preliminary data.</text>
</comment>
<dbReference type="PANTHER" id="PTHR10098">
    <property type="entry name" value="RAPSYN-RELATED"/>
    <property type="match status" value="1"/>
</dbReference>
<gene>
    <name evidence="3" type="ORF">GNZ18_23590</name>
</gene>
<evidence type="ECO:0000259" key="2">
    <source>
        <dbReference type="Pfam" id="PF12770"/>
    </source>
</evidence>
<dbReference type="SUPFAM" id="SSF48452">
    <property type="entry name" value="TPR-like"/>
    <property type="match status" value="2"/>
</dbReference>
<feature type="domain" description="CHAT" evidence="2">
    <location>
        <begin position="1071"/>
        <end position="1333"/>
    </location>
</feature>
<feature type="region of interest" description="Disordered" evidence="1">
    <location>
        <begin position="519"/>
        <end position="556"/>
    </location>
</feature>
<dbReference type="InterPro" id="IPR019734">
    <property type="entry name" value="TPR_rpt"/>
</dbReference>
<name>A0A7K1L566_9ACTN</name>
<dbReference type="EMBL" id="WOFH01000008">
    <property type="protein sequence ID" value="MUN39558.1"/>
    <property type="molecule type" value="Genomic_DNA"/>
</dbReference>
<sequence length="1342" mass="144420">MGRSRGERVVELAAEGRFEEALAEAIVLAGESESPVTLGQVGFLHEQLGQWAQAEEWLRRALAGDPGYVTRYQPVAWYSHTSVSADLHHMLGRVLQRQGEAQEARLHYHLAKRSDPTVELDPIYRDIMSTADLENHPGYDRPDAGPPTGAAEFVEYLLGLRSPEEVRRAAASAPFDEPGQVVAVAAEQMQQRGRFLMAAQLRIVLDAMFADQETARLRWETVGSEHVRRLLDLAEMRQEGTVGAQEADALAAGVAVPPEAAPELMELVWRFVSNDPATGLVIAGVARPALAALGRDAQAAVLVGRAQFGAGHLGAAAATIAAAAAELADDDPWLGEALASLAALNRRLGRDGEATQAERRLKRIAPAQTGGSDPDDLLDHAEALIEDGRTDEALAVLGEVSLAPGGAPMIRRWVLTGNAHAARGEPERVVEAWRTALVLARASSGLLDQWPILMGLGRASLATGDRSAARDYFEAALEQSRDDSAGEREAEALLQLGLLQVEEDPDAAIATVGRSLAMWPEDAGPSKEEEPARLPRRRRWRRPRRSRSTRHAEEESAAALAEIARVGGLLPLDELGLPRTGPDALEAGAIRADIFDLLDGIDDLLEKILPSGKRAHAALVAADLAAHVGDLPRGIGLAQRALKIATVKGRPDLEAEMHARGTLGRLVRLDGDFETARTHFERGVACARTLHDTKGEADLRGRLAITLRFLDLPDLAVEHYAFAVEMAERRGDAATAALNRLNMAQSLILLARPDAAADALQRAVRGFGERGLEDLAGFALRVLAVLLPGQHLAEDVRAALEGLGTEVTSEFASREWTFEHLHIARTLTGRGEHQAAKDALEQMARGLDSAGGAEITILGYVEAARILADADPEHAWELAGRALSAAMSLTSQPRLVTDCHMARLALALTQGWDERIDPLLPLLLADWRLLRRKLSTDAARIALADHMTAHLRPAVARLLQRGQPARAFQLWEALQAPAFTDLLHAVREVPTPEPEPGHDLEPGLRDALADVAGVLALADIGDGVVAFVHRHPYDGPPLAMRTGLSAEDVHGLVKVFRREVHLFHGQGARSWSHLARPLLAAAAPHLPSGGTLMLMLDAGLQELPVHAVPLPDGATLVDRFGLVHAPNLTGFPTLRERAAGAGGHWPRLLTVGTAFPDEARALAIAHGGMCLSGNTLPKDQISRSMAKADIIHFACHGFFDPERPLDSGLLLTTRPSASSRHEILSLRDLITWRSTAAMVTLSACETGLGRPSPADHLGLARSILAAGAASVLVALWKIDDDATQRFMLDFYRELWRTAGDGRLDPAGALSRTQRAWAATRPAQQWAAFRLIGSPTLQNGRAP</sequence>
<keyword evidence="4" id="KW-1185">Reference proteome</keyword>
<dbReference type="PANTHER" id="PTHR10098:SF108">
    <property type="entry name" value="TETRATRICOPEPTIDE REPEAT PROTEIN 28"/>
    <property type="match status" value="1"/>
</dbReference>
<proteinExistence type="predicted"/>
<dbReference type="Gene3D" id="1.25.40.10">
    <property type="entry name" value="Tetratricopeptide repeat domain"/>
    <property type="match status" value="3"/>
</dbReference>
<feature type="compositionally biased region" description="Basic residues" evidence="1">
    <location>
        <begin position="534"/>
        <end position="549"/>
    </location>
</feature>